<dbReference type="RefSeq" id="WP_187468325.1">
    <property type="nucleotide sequence ID" value="NZ_JACSIT010000152.1"/>
</dbReference>
<name>A0A923PMR3_9BACT</name>
<keyword evidence="2" id="KW-1185">Reference proteome</keyword>
<dbReference type="EMBL" id="JACSIT010000152">
    <property type="protein sequence ID" value="MBC6996314.1"/>
    <property type="molecule type" value="Genomic_DNA"/>
</dbReference>
<dbReference type="AlphaFoldDB" id="A0A923PMR3"/>
<evidence type="ECO:0000313" key="1">
    <source>
        <dbReference type="EMBL" id="MBC6996314.1"/>
    </source>
</evidence>
<sequence>MPKLLPFGVLLFLCFACSPEQDELNVRLTLEDREEIDRRVTAYMDSLRPLLDSLCTASMTDRIAIATDSIVQRRLEEEARLRARIPQNLRNDR</sequence>
<reference evidence="1" key="1">
    <citation type="submission" date="2020-08" db="EMBL/GenBank/DDBJ databases">
        <title>Lewinella bacteria from marine environments.</title>
        <authorList>
            <person name="Zhong Y."/>
        </authorList>
    </citation>
    <scope>NUCLEOTIDE SEQUENCE</scope>
    <source>
        <strain evidence="1">KCTC 42187</strain>
    </source>
</reference>
<comment type="caution">
    <text evidence="1">The sequence shown here is derived from an EMBL/GenBank/DDBJ whole genome shotgun (WGS) entry which is preliminary data.</text>
</comment>
<dbReference type="Proteomes" id="UP000650081">
    <property type="component" value="Unassembled WGS sequence"/>
</dbReference>
<gene>
    <name evidence="1" type="ORF">H9S92_19240</name>
</gene>
<accession>A0A923PMR3</accession>
<organism evidence="1 2">
    <name type="scientific">Neolewinella lacunae</name>
    <dbReference type="NCBI Taxonomy" id="1517758"/>
    <lineage>
        <taxon>Bacteria</taxon>
        <taxon>Pseudomonadati</taxon>
        <taxon>Bacteroidota</taxon>
        <taxon>Saprospiria</taxon>
        <taxon>Saprospirales</taxon>
        <taxon>Lewinellaceae</taxon>
        <taxon>Neolewinella</taxon>
    </lineage>
</organism>
<proteinExistence type="predicted"/>
<protein>
    <submittedName>
        <fullName evidence="1">Uncharacterized protein</fullName>
    </submittedName>
</protein>
<evidence type="ECO:0000313" key="2">
    <source>
        <dbReference type="Proteomes" id="UP000650081"/>
    </source>
</evidence>